<proteinExistence type="predicted"/>
<name>A0A6L9MFW2_9HYPH</name>
<organism evidence="1 2">
    <name type="scientific">Aurantimonas aggregata</name>
    <dbReference type="NCBI Taxonomy" id="2047720"/>
    <lineage>
        <taxon>Bacteria</taxon>
        <taxon>Pseudomonadati</taxon>
        <taxon>Pseudomonadota</taxon>
        <taxon>Alphaproteobacteria</taxon>
        <taxon>Hyphomicrobiales</taxon>
        <taxon>Aurantimonadaceae</taxon>
        <taxon>Aurantimonas</taxon>
    </lineage>
</organism>
<dbReference type="AlphaFoldDB" id="A0A6L9MFW2"/>
<protein>
    <submittedName>
        <fullName evidence="1">Uncharacterized protein</fullName>
    </submittedName>
</protein>
<comment type="caution">
    <text evidence="1">The sequence shown here is derived from an EMBL/GenBank/DDBJ whole genome shotgun (WGS) entry which is preliminary data.</text>
</comment>
<gene>
    <name evidence="1" type="ORF">GTW51_07190</name>
</gene>
<evidence type="ECO:0000313" key="2">
    <source>
        <dbReference type="Proteomes" id="UP000476332"/>
    </source>
</evidence>
<evidence type="ECO:0000313" key="1">
    <source>
        <dbReference type="EMBL" id="NDV86482.1"/>
    </source>
</evidence>
<dbReference type="Proteomes" id="UP000476332">
    <property type="component" value="Unassembled WGS sequence"/>
</dbReference>
<keyword evidence="2" id="KW-1185">Reference proteome</keyword>
<sequence>MKTPVAVAIGIVLFILVGLASFYLSQASNAPEGELQGMEAPDPGPE</sequence>
<accession>A0A6L9MFW2</accession>
<dbReference type="RefSeq" id="WP_163043216.1">
    <property type="nucleotide sequence ID" value="NZ_JAAAMJ010000003.1"/>
</dbReference>
<reference evidence="1 2" key="1">
    <citation type="submission" date="2020-01" db="EMBL/GenBank/DDBJ databases">
        <title>Genomes of bacteria type strains.</title>
        <authorList>
            <person name="Chen J."/>
            <person name="Zhu S."/>
            <person name="Chen J."/>
        </authorList>
    </citation>
    <scope>NUCLEOTIDE SEQUENCE [LARGE SCALE GENOMIC DNA]</scope>
    <source>
        <strain evidence="1 2">KCTC 52919</strain>
    </source>
</reference>
<dbReference type="EMBL" id="JAAAMJ010000003">
    <property type="protein sequence ID" value="NDV86482.1"/>
    <property type="molecule type" value="Genomic_DNA"/>
</dbReference>